<evidence type="ECO:0000259" key="8">
    <source>
        <dbReference type="Pfam" id="PF00150"/>
    </source>
</evidence>
<protein>
    <submittedName>
        <fullName evidence="10">Uncharacterized protein</fullName>
    </submittedName>
</protein>
<evidence type="ECO:0000256" key="4">
    <source>
        <dbReference type="ARBA" id="ARBA00023277"/>
    </source>
</evidence>
<feature type="chain" id="PRO_5045199693" evidence="7">
    <location>
        <begin position="22"/>
        <end position="719"/>
    </location>
</feature>
<dbReference type="InterPro" id="IPR050386">
    <property type="entry name" value="Glycosyl_hydrolase_5"/>
</dbReference>
<name>A0ABM7YT35_9BURK</name>
<dbReference type="Proteomes" id="UP001057498">
    <property type="component" value="Chromosome"/>
</dbReference>
<keyword evidence="6" id="KW-0624">Polysaccharide degradation</keyword>
<feature type="domain" description="CBM-cenC" evidence="9">
    <location>
        <begin position="23"/>
        <end position="156"/>
    </location>
</feature>
<evidence type="ECO:0000313" key="10">
    <source>
        <dbReference type="EMBL" id="BDI07818.1"/>
    </source>
</evidence>
<keyword evidence="4" id="KW-0119">Carbohydrate metabolism</keyword>
<dbReference type="SUPFAM" id="SSF49785">
    <property type="entry name" value="Galactose-binding domain-like"/>
    <property type="match status" value="1"/>
</dbReference>
<keyword evidence="5" id="KW-0326">Glycosidase</keyword>
<proteinExistence type="inferred from homology"/>
<dbReference type="Pfam" id="PF00150">
    <property type="entry name" value="Cellulase"/>
    <property type="match status" value="1"/>
</dbReference>
<dbReference type="InterPro" id="IPR003305">
    <property type="entry name" value="CenC_carb-bd"/>
</dbReference>
<dbReference type="InterPro" id="IPR008979">
    <property type="entry name" value="Galactose-bd-like_sf"/>
</dbReference>
<dbReference type="SUPFAM" id="SSF51445">
    <property type="entry name" value="(Trans)glycosidases"/>
    <property type="match status" value="1"/>
</dbReference>
<dbReference type="EMBL" id="AP025730">
    <property type="protein sequence ID" value="BDI07818.1"/>
    <property type="molecule type" value="Genomic_DNA"/>
</dbReference>
<accession>A0ABM7YT35</accession>
<keyword evidence="11" id="KW-1185">Reference proteome</keyword>
<dbReference type="RefSeq" id="WP_251970978.1">
    <property type="nucleotide sequence ID" value="NZ_AP025730.1"/>
</dbReference>
<gene>
    <name evidence="10" type="ORF">CATMQ487_47880</name>
</gene>
<keyword evidence="3" id="KW-0136">Cellulose degradation</keyword>
<dbReference type="Gene3D" id="2.60.120.260">
    <property type="entry name" value="Galactose-binding domain-like"/>
    <property type="match status" value="1"/>
</dbReference>
<comment type="similarity">
    <text evidence="1">Belongs to the glycosyl hydrolase 5 (cellulase A) family.</text>
</comment>
<evidence type="ECO:0000256" key="1">
    <source>
        <dbReference type="ARBA" id="ARBA00005641"/>
    </source>
</evidence>
<dbReference type="InterPro" id="IPR001547">
    <property type="entry name" value="Glyco_hydro_5"/>
</dbReference>
<reference evidence="10" key="1">
    <citation type="submission" date="2022-04" db="EMBL/GenBank/DDBJ databases">
        <title>Whole genome sequence of Sphaerotilus sp. FB-5.</title>
        <authorList>
            <person name="Takeda M."/>
            <person name="Narihara S."/>
            <person name="Akimoto M."/>
            <person name="Akimoto R."/>
            <person name="Nishiyashiki S."/>
            <person name="Murakami T."/>
        </authorList>
    </citation>
    <scope>NUCLEOTIDE SEQUENCE</scope>
    <source>
        <strain evidence="10">FB-5</strain>
    </source>
</reference>
<feature type="signal peptide" evidence="7">
    <location>
        <begin position="1"/>
        <end position="21"/>
    </location>
</feature>
<feature type="domain" description="Glycoside hydrolase family 5" evidence="8">
    <location>
        <begin position="232"/>
        <end position="410"/>
    </location>
</feature>
<dbReference type="Gene3D" id="3.20.20.80">
    <property type="entry name" value="Glycosidases"/>
    <property type="match status" value="2"/>
</dbReference>
<dbReference type="PROSITE" id="PS51257">
    <property type="entry name" value="PROKAR_LIPOPROTEIN"/>
    <property type="match status" value="1"/>
</dbReference>
<evidence type="ECO:0000256" key="5">
    <source>
        <dbReference type="ARBA" id="ARBA00023295"/>
    </source>
</evidence>
<dbReference type="PANTHER" id="PTHR31297">
    <property type="entry name" value="GLUCAN ENDO-1,6-BETA-GLUCOSIDASE B"/>
    <property type="match status" value="1"/>
</dbReference>
<dbReference type="PANTHER" id="PTHR31297:SF41">
    <property type="entry name" value="ENDOGLUCANASE, PUTATIVE (AFU_ORTHOLOGUE AFUA_5G01830)-RELATED"/>
    <property type="match status" value="1"/>
</dbReference>
<sequence>MSKRNLFFLSGLFACAAPALAANALVNPSFEAPGNATGWVGFGGTPVIAASAEQAHGGTQAALVSGRSATTVGIAQTVTSQLQAGKGHDVRVWVRNRQAVSASYSFGIKLVDGAGTRYVVLDSRSVPAGKWVKLGGYYKHSPTGTVSLAQVYLNGPAVGSDFFIDDARLDPPEAYVPTGGAASDFIRASGRQLVVGAAATPIRLLGTNFAAYSDEADMADSVFKSREFDREDYAAVRAAGLNAVRLNVWYRMFEDNASPYVYKQEGWDWLNKQIVSARQGGVRILLSMMAPQCGYQGSGYTGTFWTAGNAYGSCQDRLKALWTEIANRYRDEPVIAGFDLMNETLPASNAQYQAYVQTLAGAIRSVNTRHLLDVQSCFASDCTVPPLIADGNVMYDFHHYDHWYHASQLSYGGNLGDSNMRYGDPTSMVLPWASDTTPGTLLENTPIPTGTTAWTHYSGSPFTISASNVIAAVPVFIATANTGKVTFDDFTVTEYDPAGNLVRVVQNIDMEKAPANPHLLESFDPYLSFTGKTTTQRLSGTTGSRVIESTGHRGSASVSISGAKGKFLVKMPNLAFSVRQGYKYQVSGWIKGTNATGSTGAMGLQLQTHKAYVTRTPYTKAFLEASLLEYGVQFSLNHNVPINIGEFGQNPRNYTAERGGLAWMTDTLSLMAQYGASGMNWNWHSVSWGAYSNLYGFPDAANLNQPLINLFKAQGIAVY</sequence>
<evidence type="ECO:0000313" key="11">
    <source>
        <dbReference type="Proteomes" id="UP001057498"/>
    </source>
</evidence>
<evidence type="ECO:0000256" key="3">
    <source>
        <dbReference type="ARBA" id="ARBA00023001"/>
    </source>
</evidence>
<evidence type="ECO:0000256" key="7">
    <source>
        <dbReference type="SAM" id="SignalP"/>
    </source>
</evidence>
<evidence type="ECO:0000259" key="9">
    <source>
        <dbReference type="Pfam" id="PF02018"/>
    </source>
</evidence>
<evidence type="ECO:0000256" key="6">
    <source>
        <dbReference type="ARBA" id="ARBA00023326"/>
    </source>
</evidence>
<organism evidence="10 11">
    <name type="scientific">Sphaerotilus microaerophilus</name>
    <dbReference type="NCBI Taxonomy" id="2914710"/>
    <lineage>
        <taxon>Bacteria</taxon>
        <taxon>Pseudomonadati</taxon>
        <taxon>Pseudomonadota</taxon>
        <taxon>Betaproteobacteria</taxon>
        <taxon>Burkholderiales</taxon>
        <taxon>Sphaerotilaceae</taxon>
        <taxon>Sphaerotilus</taxon>
    </lineage>
</organism>
<dbReference type="InterPro" id="IPR017853">
    <property type="entry name" value="GH"/>
</dbReference>
<keyword evidence="2" id="KW-0378">Hydrolase</keyword>
<keyword evidence="7" id="KW-0732">Signal</keyword>
<dbReference type="Pfam" id="PF02018">
    <property type="entry name" value="CBM_4_9"/>
    <property type="match status" value="1"/>
</dbReference>
<evidence type="ECO:0000256" key="2">
    <source>
        <dbReference type="ARBA" id="ARBA00022801"/>
    </source>
</evidence>